<evidence type="ECO:0000259" key="1">
    <source>
        <dbReference type="Pfam" id="PF01682"/>
    </source>
</evidence>
<proteinExistence type="predicted"/>
<dbReference type="AlphaFoldDB" id="A0A183EKU4"/>
<sequence length="85" mass="9768">LKTFRSKGCSMDNLSAVLFCASQNRDNRLCCRQFGLASPELGAGRRCLRMCDPYRFNIRILYGIDLVCLGNWDIIMYCHHGGLRY</sequence>
<feature type="domain" description="Domain of unknown function DB" evidence="1">
    <location>
        <begin position="4"/>
        <end position="79"/>
    </location>
</feature>
<dbReference type="InterPro" id="IPR002602">
    <property type="entry name" value="DB"/>
</dbReference>
<protein>
    <submittedName>
        <fullName evidence="2">DB domain-containing protein</fullName>
    </submittedName>
</protein>
<dbReference type="PANTHER" id="PTHR21679">
    <property type="entry name" value="DOMAIN OF UNKNOWN FUNCTION DB DOMAIN-CONTAINING PROTEIN-RELATED"/>
    <property type="match status" value="1"/>
</dbReference>
<reference evidence="2" key="1">
    <citation type="submission" date="2016-06" db="UniProtKB">
        <authorList>
            <consortium name="WormBaseParasite"/>
        </authorList>
    </citation>
    <scope>IDENTIFICATION</scope>
</reference>
<accession>A0A183EKU4</accession>
<dbReference type="Pfam" id="PF01682">
    <property type="entry name" value="DB"/>
    <property type="match status" value="1"/>
</dbReference>
<dbReference type="WBParaSite" id="GPUH_0002161201-mRNA-1">
    <property type="protein sequence ID" value="GPUH_0002161201-mRNA-1"/>
    <property type="gene ID" value="GPUH_0002161201"/>
</dbReference>
<name>A0A183EKU4_9BILA</name>
<evidence type="ECO:0000313" key="2">
    <source>
        <dbReference type="WBParaSite" id="GPUH_0002161201-mRNA-1"/>
    </source>
</evidence>
<organism evidence="2">
    <name type="scientific">Gongylonema pulchrum</name>
    <dbReference type="NCBI Taxonomy" id="637853"/>
    <lineage>
        <taxon>Eukaryota</taxon>
        <taxon>Metazoa</taxon>
        <taxon>Ecdysozoa</taxon>
        <taxon>Nematoda</taxon>
        <taxon>Chromadorea</taxon>
        <taxon>Rhabditida</taxon>
        <taxon>Spirurina</taxon>
        <taxon>Spiruromorpha</taxon>
        <taxon>Spiruroidea</taxon>
        <taxon>Gongylonematidae</taxon>
        <taxon>Gongylonema</taxon>
    </lineage>
</organism>